<reference evidence="1 2" key="1">
    <citation type="submission" date="2016-10" db="EMBL/GenBank/DDBJ databases">
        <authorList>
            <person name="de Groot N.N."/>
        </authorList>
    </citation>
    <scope>NUCLEOTIDE SEQUENCE [LARGE SCALE GENOMIC DNA]</scope>
    <source>
        <strain evidence="1 2">DSM 527</strain>
    </source>
</reference>
<dbReference type="Proteomes" id="UP000199045">
    <property type="component" value="Unassembled WGS sequence"/>
</dbReference>
<evidence type="ECO:0000313" key="1">
    <source>
        <dbReference type="EMBL" id="SDG37026.1"/>
    </source>
</evidence>
<evidence type="ECO:0000313" key="2">
    <source>
        <dbReference type="Proteomes" id="UP000199045"/>
    </source>
</evidence>
<proteinExistence type="predicted"/>
<protein>
    <submittedName>
        <fullName evidence="1">Uncharacterized protein</fullName>
    </submittedName>
</protein>
<name>A0A1G7TNX2_CHIFI</name>
<dbReference type="RefSeq" id="WP_089834224.1">
    <property type="nucleotide sequence ID" value="NZ_FNBN01000004.1"/>
</dbReference>
<dbReference type="EMBL" id="FNBN01000004">
    <property type="protein sequence ID" value="SDG37026.1"/>
    <property type="molecule type" value="Genomic_DNA"/>
</dbReference>
<sequence>MSNKPKKKGLIKVGTKPLVTVDPTLPSFEGHPFFEKKAQAVKRLLKKVGLPSHLNPKSR</sequence>
<accession>A0A1G7TNX2</accession>
<gene>
    <name evidence="1" type="ORF">SAMN04488121_10428</name>
</gene>
<organism evidence="1 2">
    <name type="scientific">Chitinophaga filiformis</name>
    <name type="common">Myxococcus filiformis</name>
    <name type="synonym">Flexibacter filiformis</name>
    <dbReference type="NCBI Taxonomy" id="104663"/>
    <lineage>
        <taxon>Bacteria</taxon>
        <taxon>Pseudomonadati</taxon>
        <taxon>Bacteroidota</taxon>
        <taxon>Chitinophagia</taxon>
        <taxon>Chitinophagales</taxon>
        <taxon>Chitinophagaceae</taxon>
        <taxon>Chitinophaga</taxon>
    </lineage>
</organism>
<dbReference type="OrthoDB" id="678793at2"/>
<dbReference type="AlphaFoldDB" id="A0A1G7TNX2"/>